<sequence>MDISREFWRELDEIAARTWPAERTNVIDRWLLRASGGVTKRANSVFAVGDYPRDPDWLQKIEQYYKAEQLQPAFHIGGAAPEGLDELLAANGYAMDTPCQIMVADSQEVLNRATTALHGKPKQDIEVIWTSSADTDWVDHFLQLEQYPLARKAFYTGLLERMPEPKGMILLQKNGLPIAAATVIVEHDWAGFVNVIVEASCRGQGLGYVLMQEMTDWSMQHGATRQYLQVIIDNIPAITLYEKLGYKPLFSYHYRIKV</sequence>
<protein>
    <submittedName>
        <fullName evidence="2">GNAT family N-acetyltransferase</fullName>
    </submittedName>
</protein>
<proteinExistence type="predicted"/>
<dbReference type="SUPFAM" id="SSF55729">
    <property type="entry name" value="Acyl-CoA N-acyltransferases (Nat)"/>
    <property type="match status" value="1"/>
</dbReference>
<dbReference type="InterPro" id="IPR000182">
    <property type="entry name" value="GNAT_dom"/>
</dbReference>
<evidence type="ECO:0000313" key="2">
    <source>
        <dbReference type="EMBL" id="MFC5448243.1"/>
    </source>
</evidence>
<dbReference type="CDD" id="cd04301">
    <property type="entry name" value="NAT_SF"/>
    <property type="match status" value="1"/>
</dbReference>
<dbReference type="InterPro" id="IPR016181">
    <property type="entry name" value="Acyl_CoA_acyltransferase"/>
</dbReference>
<dbReference type="PROSITE" id="PS51186">
    <property type="entry name" value="GNAT"/>
    <property type="match status" value="1"/>
</dbReference>
<evidence type="ECO:0000313" key="3">
    <source>
        <dbReference type="Proteomes" id="UP001596044"/>
    </source>
</evidence>
<dbReference type="Gene3D" id="3.40.630.30">
    <property type="match status" value="1"/>
</dbReference>
<dbReference type="EMBL" id="JBHSMJ010000009">
    <property type="protein sequence ID" value="MFC5448243.1"/>
    <property type="molecule type" value="Genomic_DNA"/>
</dbReference>
<keyword evidence="3" id="KW-1185">Reference proteome</keyword>
<reference evidence="3" key="1">
    <citation type="journal article" date="2019" name="Int. J. Syst. Evol. Microbiol.">
        <title>The Global Catalogue of Microorganisms (GCM) 10K type strain sequencing project: providing services to taxonomists for standard genome sequencing and annotation.</title>
        <authorList>
            <consortium name="The Broad Institute Genomics Platform"/>
            <consortium name="The Broad Institute Genome Sequencing Center for Infectious Disease"/>
            <person name="Wu L."/>
            <person name="Ma J."/>
        </authorList>
    </citation>
    <scope>NUCLEOTIDE SEQUENCE [LARGE SCALE GENOMIC DNA]</scope>
    <source>
        <strain evidence="3">KACC 11904</strain>
    </source>
</reference>
<dbReference type="RefSeq" id="WP_270878516.1">
    <property type="nucleotide sequence ID" value="NZ_JAQFVF010000020.1"/>
</dbReference>
<gene>
    <name evidence="2" type="ORF">ACFPOG_08220</name>
</gene>
<organism evidence="2 3">
    <name type="scientific">Paenibacillus aestuarii</name>
    <dbReference type="NCBI Taxonomy" id="516965"/>
    <lineage>
        <taxon>Bacteria</taxon>
        <taxon>Bacillati</taxon>
        <taxon>Bacillota</taxon>
        <taxon>Bacilli</taxon>
        <taxon>Bacillales</taxon>
        <taxon>Paenibacillaceae</taxon>
        <taxon>Paenibacillus</taxon>
    </lineage>
</organism>
<dbReference type="InterPro" id="IPR056935">
    <property type="entry name" value="Rv0428c-like_C"/>
</dbReference>
<feature type="domain" description="N-acetyltransferase" evidence="1">
    <location>
        <begin position="128"/>
        <end position="258"/>
    </location>
</feature>
<dbReference type="Proteomes" id="UP001596044">
    <property type="component" value="Unassembled WGS sequence"/>
</dbReference>
<name>A0ABW0K4P6_9BACL</name>
<dbReference type="Pfam" id="PF24553">
    <property type="entry name" value="Rv0428c_C"/>
    <property type="match status" value="1"/>
</dbReference>
<accession>A0ABW0K4P6</accession>
<comment type="caution">
    <text evidence="2">The sequence shown here is derived from an EMBL/GenBank/DDBJ whole genome shotgun (WGS) entry which is preliminary data.</text>
</comment>
<evidence type="ECO:0000259" key="1">
    <source>
        <dbReference type="PROSITE" id="PS51186"/>
    </source>
</evidence>